<dbReference type="EMBL" id="AP014967">
    <property type="protein sequence ID" value="BAT14745.1"/>
    <property type="molecule type" value="Genomic_DNA"/>
</dbReference>
<feature type="region of interest" description="Disordered" evidence="1">
    <location>
        <begin position="157"/>
        <end position="239"/>
    </location>
</feature>
<protein>
    <submittedName>
        <fullName evidence="2">Os11g0599466 protein</fullName>
    </submittedName>
</protein>
<sequence>MSKKIKSEMISCTDKATKTFFASITCMESSLVGERMSARGQAVLIPPRWGLCAGGPRMMPLMMGKQKAAVFPDPVCAHAMRSLPASEIGMAYRCTGVGRTYLHRRMLSLSAWPRSISANVPTGGGTSLPLVSTGMSSYASKLIPVFWCASNTSGSSPAPAAASPSFPNGFGSRSHLLGPPNPPPPPPPPILPMPAAAGRGARRPGAARGGGAEEEDDEGGGAAAPPPDEAPRLRRWGGT</sequence>
<name>A0A0P0Y471_ORYSJ</name>
<reference evidence="2 3" key="2">
    <citation type="journal article" date="2013" name="Plant Cell Physiol.">
        <title>Rice Annotation Project Database (RAP-DB): an integrative and interactive database for rice genomics.</title>
        <authorList>
            <person name="Sakai H."/>
            <person name="Lee S.S."/>
            <person name="Tanaka T."/>
            <person name="Numa H."/>
            <person name="Kim J."/>
            <person name="Kawahara Y."/>
            <person name="Wakimoto H."/>
            <person name="Yang C.C."/>
            <person name="Iwamoto M."/>
            <person name="Abe T."/>
            <person name="Yamada Y."/>
            <person name="Muto A."/>
            <person name="Inokuchi H."/>
            <person name="Ikemura T."/>
            <person name="Matsumoto T."/>
            <person name="Sasaki T."/>
            <person name="Itoh T."/>
        </authorList>
    </citation>
    <scope>NUCLEOTIDE SEQUENCE [LARGE SCALE GENOMIC DNA]</scope>
    <source>
        <strain evidence="3">cv. Nipponbare</strain>
    </source>
</reference>
<accession>A0A0P0Y471</accession>
<feature type="compositionally biased region" description="Pro residues" evidence="1">
    <location>
        <begin position="179"/>
        <end position="192"/>
    </location>
</feature>
<evidence type="ECO:0000256" key="1">
    <source>
        <dbReference type="SAM" id="MobiDB-lite"/>
    </source>
</evidence>
<evidence type="ECO:0000313" key="2">
    <source>
        <dbReference type="EMBL" id="BAT14745.1"/>
    </source>
</evidence>
<dbReference type="AlphaFoldDB" id="A0A0P0Y471"/>
<reference evidence="2 3" key="3">
    <citation type="journal article" date="2013" name="Rice">
        <title>Improvement of the Oryza sativa Nipponbare reference genome using next generation sequence and optical map data.</title>
        <authorList>
            <person name="Kawahara Y."/>
            <person name="de la Bastide M."/>
            <person name="Hamilton J.P."/>
            <person name="Kanamori H."/>
            <person name="McCombie W.R."/>
            <person name="Ouyang S."/>
            <person name="Schwartz D.C."/>
            <person name="Tanaka T."/>
            <person name="Wu J."/>
            <person name="Zhou S."/>
            <person name="Childs K.L."/>
            <person name="Davidson R.M."/>
            <person name="Lin H."/>
            <person name="Quesada-Ocampo L."/>
            <person name="Vaillancourt B."/>
            <person name="Sakai H."/>
            <person name="Lee S.S."/>
            <person name="Kim J."/>
            <person name="Numa H."/>
            <person name="Itoh T."/>
            <person name="Buell C.R."/>
            <person name="Matsumoto T."/>
        </authorList>
    </citation>
    <scope>NUCLEOTIDE SEQUENCE [LARGE SCALE GENOMIC DNA]</scope>
    <source>
        <strain evidence="3">cv. Nipponbare</strain>
    </source>
</reference>
<gene>
    <name evidence="2" type="ordered locus">Os11g0599466</name>
    <name evidence="2" type="ORF">OSNPB_110599466</name>
</gene>
<dbReference type="PaxDb" id="39947-A0A0P0Y471"/>
<feature type="compositionally biased region" description="Low complexity" evidence="1">
    <location>
        <begin position="193"/>
        <end position="206"/>
    </location>
</feature>
<proteinExistence type="predicted"/>
<dbReference type="Gramene" id="Os11t0599466-01">
    <property type="protein sequence ID" value="Os11t0599466-01"/>
    <property type="gene ID" value="Os11g0599466"/>
</dbReference>
<reference evidence="3" key="1">
    <citation type="journal article" date="2005" name="Nature">
        <title>The map-based sequence of the rice genome.</title>
        <authorList>
            <consortium name="International rice genome sequencing project (IRGSP)"/>
            <person name="Matsumoto T."/>
            <person name="Wu J."/>
            <person name="Kanamori H."/>
            <person name="Katayose Y."/>
            <person name="Fujisawa M."/>
            <person name="Namiki N."/>
            <person name="Mizuno H."/>
            <person name="Yamamoto K."/>
            <person name="Antonio B.A."/>
            <person name="Baba T."/>
            <person name="Sakata K."/>
            <person name="Nagamura Y."/>
            <person name="Aoki H."/>
            <person name="Arikawa K."/>
            <person name="Arita K."/>
            <person name="Bito T."/>
            <person name="Chiden Y."/>
            <person name="Fujitsuka N."/>
            <person name="Fukunaka R."/>
            <person name="Hamada M."/>
            <person name="Harada C."/>
            <person name="Hayashi A."/>
            <person name="Hijishita S."/>
            <person name="Honda M."/>
            <person name="Hosokawa S."/>
            <person name="Ichikawa Y."/>
            <person name="Idonuma A."/>
            <person name="Iijima M."/>
            <person name="Ikeda M."/>
            <person name="Ikeno M."/>
            <person name="Ito K."/>
            <person name="Ito S."/>
            <person name="Ito T."/>
            <person name="Ito Y."/>
            <person name="Ito Y."/>
            <person name="Iwabuchi A."/>
            <person name="Kamiya K."/>
            <person name="Karasawa W."/>
            <person name="Kurita K."/>
            <person name="Katagiri S."/>
            <person name="Kikuta A."/>
            <person name="Kobayashi H."/>
            <person name="Kobayashi N."/>
            <person name="Machita K."/>
            <person name="Maehara T."/>
            <person name="Masukawa M."/>
            <person name="Mizubayashi T."/>
            <person name="Mukai Y."/>
            <person name="Nagasaki H."/>
            <person name="Nagata Y."/>
            <person name="Naito S."/>
            <person name="Nakashima M."/>
            <person name="Nakama Y."/>
            <person name="Nakamichi Y."/>
            <person name="Nakamura M."/>
            <person name="Meguro A."/>
            <person name="Negishi M."/>
            <person name="Ohta I."/>
            <person name="Ohta T."/>
            <person name="Okamoto M."/>
            <person name="Ono N."/>
            <person name="Saji S."/>
            <person name="Sakaguchi M."/>
            <person name="Sakai K."/>
            <person name="Shibata M."/>
            <person name="Shimokawa T."/>
            <person name="Song J."/>
            <person name="Takazaki Y."/>
            <person name="Terasawa K."/>
            <person name="Tsugane M."/>
            <person name="Tsuji K."/>
            <person name="Ueda S."/>
            <person name="Waki K."/>
            <person name="Yamagata H."/>
            <person name="Yamamoto M."/>
            <person name="Yamamoto S."/>
            <person name="Yamane H."/>
            <person name="Yoshiki S."/>
            <person name="Yoshihara R."/>
            <person name="Yukawa K."/>
            <person name="Zhong H."/>
            <person name="Yano M."/>
            <person name="Yuan Q."/>
            <person name="Ouyang S."/>
            <person name="Liu J."/>
            <person name="Jones K.M."/>
            <person name="Gansberger K."/>
            <person name="Moffat K."/>
            <person name="Hill J."/>
            <person name="Bera J."/>
            <person name="Fadrosh D."/>
            <person name="Jin S."/>
            <person name="Johri S."/>
            <person name="Kim M."/>
            <person name="Overton L."/>
            <person name="Reardon M."/>
            <person name="Tsitrin T."/>
            <person name="Vuong H."/>
            <person name="Weaver B."/>
            <person name="Ciecko A."/>
            <person name="Tallon L."/>
            <person name="Jackson J."/>
            <person name="Pai G."/>
            <person name="Aken S.V."/>
            <person name="Utterback T."/>
            <person name="Reidmuller S."/>
            <person name="Feldblyum T."/>
            <person name="Hsiao J."/>
            <person name="Zismann V."/>
            <person name="Iobst S."/>
            <person name="de Vazeille A.R."/>
            <person name="Buell C.R."/>
            <person name="Ying K."/>
            <person name="Li Y."/>
            <person name="Lu T."/>
            <person name="Huang Y."/>
            <person name="Zhao Q."/>
            <person name="Feng Q."/>
            <person name="Zhang L."/>
            <person name="Zhu J."/>
            <person name="Weng Q."/>
            <person name="Mu J."/>
            <person name="Lu Y."/>
            <person name="Fan D."/>
            <person name="Liu Y."/>
            <person name="Guan J."/>
            <person name="Zhang Y."/>
            <person name="Yu S."/>
            <person name="Liu X."/>
            <person name="Zhang Y."/>
            <person name="Hong G."/>
            <person name="Han B."/>
            <person name="Choisne N."/>
            <person name="Demange N."/>
            <person name="Orjeda G."/>
            <person name="Samain S."/>
            <person name="Cattolico L."/>
            <person name="Pelletier E."/>
            <person name="Couloux A."/>
            <person name="Segurens B."/>
            <person name="Wincker P."/>
            <person name="D'Hont A."/>
            <person name="Scarpelli C."/>
            <person name="Weissenbach J."/>
            <person name="Salanoubat M."/>
            <person name="Quetier F."/>
            <person name="Yu Y."/>
            <person name="Kim H.R."/>
            <person name="Rambo T."/>
            <person name="Currie J."/>
            <person name="Collura K."/>
            <person name="Luo M."/>
            <person name="Yang T."/>
            <person name="Ammiraju J.S.S."/>
            <person name="Engler F."/>
            <person name="Soderlund C."/>
            <person name="Wing R.A."/>
            <person name="Palmer L.E."/>
            <person name="de la Bastide M."/>
            <person name="Spiegel L."/>
            <person name="Nascimento L."/>
            <person name="Zutavern T."/>
            <person name="O'Shaughnessy A."/>
            <person name="Dike S."/>
            <person name="Dedhia N."/>
            <person name="Preston R."/>
            <person name="Balija V."/>
            <person name="McCombie W.R."/>
            <person name="Chow T."/>
            <person name="Chen H."/>
            <person name="Chung M."/>
            <person name="Chen C."/>
            <person name="Shaw J."/>
            <person name="Wu H."/>
            <person name="Hsiao K."/>
            <person name="Chao Y."/>
            <person name="Chu M."/>
            <person name="Cheng C."/>
            <person name="Hour A."/>
            <person name="Lee P."/>
            <person name="Lin S."/>
            <person name="Lin Y."/>
            <person name="Liou J."/>
            <person name="Liu S."/>
            <person name="Hsing Y."/>
            <person name="Raghuvanshi S."/>
            <person name="Mohanty A."/>
            <person name="Bharti A.K."/>
            <person name="Gaur A."/>
            <person name="Gupta V."/>
            <person name="Kumar D."/>
            <person name="Ravi V."/>
            <person name="Vij S."/>
            <person name="Kapur A."/>
            <person name="Khurana P."/>
            <person name="Khurana P."/>
            <person name="Khurana J.P."/>
            <person name="Tyagi A.K."/>
            <person name="Gaikwad K."/>
            <person name="Singh A."/>
            <person name="Dalal V."/>
            <person name="Srivastava S."/>
            <person name="Dixit A."/>
            <person name="Pal A.K."/>
            <person name="Ghazi I.A."/>
            <person name="Yadav M."/>
            <person name="Pandit A."/>
            <person name="Bhargava A."/>
            <person name="Sureshbabu K."/>
            <person name="Batra K."/>
            <person name="Sharma T.R."/>
            <person name="Mohapatra T."/>
            <person name="Singh N.K."/>
            <person name="Messing J."/>
            <person name="Nelson A.B."/>
            <person name="Fuks G."/>
            <person name="Kavchok S."/>
            <person name="Keizer G."/>
            <person name="Linton E."/>
            <person name="Llaca V."/>
            <person name="Song R."/>
            <person name="Tanyolac B."/>
            <person name="Young S."/>
            <person name="Ho-Il K."/>
            <person name="Hahn J.H."/>
            <person name="Sangsakoo G."/>
            <person name="Vanavichit A."/>
            <person name="de Mattos Luiz.A.T."/>
            <person name="Zimmer P.D."/>
            <person name="Malone G."/>
            <person name="Dellagostin O."/>
            <person name="de Oliveira A.C."/>
            <person name="Bevan M."/>
            <person name="Bancroft I."/>
            <person name="Minx P."/>
            <person name="Cordum H."/>
            <person name="Wilson R."/>
            <person name="Cheng Z."/>
            <person name="Jin W."/>
            <person name="Jiang J."/>
            <person name="Leong S.A."/>
            <person name="Iwama H."/>
            <person name="Gojobori T."/>
            <person name="Itoh T."/>
            <person name="Niimura Y."/>
            <person name="Fujii Y."/>
            <person name="Habara T."/>
            <person name="Sakai H."/>
            <person name="Sato Y."/>
            <person name="Wilson G."/>
            <person name="Kumar K."/>
            <person name="McCouch S."/>
            <person name="Juretic N."/>
            <person name="Hoen D."/>
            <person name="Wright S."/>
            <person name="Bruskiewich R."/>
            <person name="Bureau T."/>
            <person name="Miyao A."/>
            <person name="Hirochika H."/>
            <person name="Nishikawa T."/>
            <person name="Kadowaki K."/>
            <person name="Sugiura M."/>
            <person name="Burr B."/>
            <person name="Sasaki T."/>
        </authorList>
    </citation>
    <scope>NUCLEOTIDE SEQUENCE [LARGE SCALE GENOMIC DNA]</scope>
    <source>
        <strain evidence="3">cv. Nipponbare</strain>
    </source>
</reference>
<organism evidence="2 3">
    <name type="scientific">Oryza sativa subsp. japonica</name>
    <name type="common">Rice</name>
    <dbReference type="NCBI Taxonomy" id="39947"/>
    <lineage>
        <taxon>Eukaryota</taxon>
        <taxon>Viridiplantae</taxon>
        <taxon>Streptophyta</taxon>
        <taxon>Embryophyta</taxon>
        <taxon>Tracheophyta</taxon>
        <taxon>Spermatophyta</taxon>
        <taxon>Magnoliopsida</taxon>
        <taxon>Liliopsida</taxon>
        <taxon>Poales</taxon>
        <taxon>Poaceae</taxon>
        <taxon>BOP clade</taxon>
        <taxon>Oryzoideae</taxon>
        <taxon>Oryzeae</taxon>
        <taxon>Oryzinae</taxon>
        <taxon>Oryza</taxon>
        <taxon>Oryza sativa</taxon>
    </lineage>
</organism>
<dbReference type="Proteomes" id="UP000059680">
    <property type="component" value="Chromosome 11"/>
</dbReference>
<dbReference type="InParanoid" id="A0A0P0Y471"/>
<feature type="compositionally biased region" description="Low complexity" evidence="1">
    <location>
        <begin position="157"/>
        <end position="170"/>
    </location>
</feature>
<evidence type="ECO:0000313" key="3">
    <source>
        <dbReference type="Proteomes" id="UP000059680"/>
    </source>
</evidence>
<keyword evidence="3" id="KW-1185">Reference proteome</keyword>